<protein>
    <submittedName>
        <fullName evidence="1">Uncharacterized protein</fullName>
    </submittedName>
</protein>
<evidence type="ECO:0000313" key="1">
    <source>
        <dbReference type="EMBL" id="KYG70529.1"/>
    </source>
</evidence>
<sequence length="618" mass="70900">MTMKLSGARKQKESTNFYSSFDQLNGVHPWMESVEEGYVSYRVRELRTGKVAYFNFILAKEMGLISPDHPLQMTEDLENKLIETFSIQIINEYDELTQRRIDPETVRPHRHMATRYLQLQHANKQGKTSGDGRGIWNGTVYHRGTTWDVSSRGTGVTCLAPGAVEAAKPLKTGGTQFGYGCGLAEIDELLGASILAEVMHLQGLRTERVLCVIDLGKGYGIGVRAAQNLIRPAHLFLYLKQEKYETLKSATDYLIERQVSNKAWNIPTKGPNKYDALLSCISKAFGEFTAQMDIDYVFAWLDWDGDNVLADAGIIDYGSVRQFGIRHDKYRYDDVERFSTNLNEQKQKARLIVQVFAQMVDYLKTKKKRPLRDFARHPEVLKFNKTFDQKRAERILYRMGFNETQRNNIFAQKNLFEKFDKEFTFFERAKISGSTEKVADGVNHPALFNMRAILKEYPKFLQESPVPFEKRWMTDGNFFKIILSSFAKARDARMGEKQQRHIEKFQMAYRALVVAAAGKQKPETIIKGISERAEKLNSDKRITGNALIEMVEEIITEKKKGLPMDQIQKIVDRLVFENNGLPEVNTSRFYKDLQSTPAVKMDLYAKLLSLVEENAESI</sequence>
<dbReference type="Proteomes" id="UP000075391">
    <property type="component" value="Unassembled WGS sequence"/>
</dbReference>
<gene>
    <name evidence="1" type="ORF">AZI85_00870</name>
</gene>
<reference evidence="1 2" key="1">
    <citation type="submission" date="2016-03" db="EMBL/GenBank/DDBJ databases">
        <authorList>
            <person name="Ploux O."/>
        </authorList>
    </citation>
    <scope>NUCLEOTIDE SEQUENCE [LARGE SCALE GENOMIC DNA]</scope>
    <source>
        <strain evidence="1 2">BER2</strain>
    </source>
</reference>
<organism evidence="1 2">
    <name type="scientific">Bdellovibrio bacteriovorus</name>
    <dbReference type="NCBI Taxonomy" id="959"/>
    <lineage>
        <taxon>Bacteria</taxon>
        <taxon>Pseudomonadati</taxon>
        <taxon>Bdellovibrionota</taxon>
        <taxon>Bdellovibrionia</taxon>
        <taxon>Bdellovibrionales</taxon>
        <taxon>Pseudobdellovibrionaceae</taxon>
        <taxon>Bdellovibrio</taxon>
    </lineage>
</organism>
<name>A0A150WVS1_BDEBC</name>
<evidence type="ECO:0000313" key="2">
    <source>
        <dbReference type="Proteomes" id="UP000075391"/>
    </source>
</evidence>
<proteinExistence type="predicted"/>
<comment type="caution">
    <text evidence="1">The sequence shown here is derived from an EMBL/GenBank/DDBJ whole genome shotgun (WGS) entry which is preliminary data.</text>
</comment>
<dbReference type="RefSeq" id="WP_063242307.1">
    <property type="nucleotide sequence ID" value="NZ_LUKF01000001.1"/>
</dbReference>
<dbReference type="AlphaFoldDB" id="A0A150WVS1"/>
<dbReference type="OrthoDB" id="5287394at2"/>
<accession>A0A150WVS1</accession>
<dbReference type="EMBL" id="LUKF01000001">
    <property type="protein sequence ID" value="KYG70529.1"/>
    <property type="molecule type" value="Genomic_DNA"/>
</dbReference>